<gene>
    <name evidence="1" type="ORF">AGERDE_LOCUS11455</name>
</gene>
<sequence>MKLCSKCKCNRSNDQFIWDDMHHKTCRKCKESRERKDKENHDRKDAETMVLARVTHPANIIKSNIDASLDVSEDNHDVNESSQDISYLTEELPNIVIADDESKVEHVTRIEVDYVDVGNFIENELQELIVDEVADVAYNTRLLAEMTTRGNGRIEKIWEHSWPIHLHLLSVERDAEGKVQALKLGKIVVRVNTALNITTVDIYHGSLHPRPDLSIEMLNELREEIKKYSYLTVVELKNHLRRHGFDISKYSPKRIYFWKSMAGQRLYQRCDNHVESARKLLNEYYNHDFRCCLDIKDSETIAIGFTTPLLEEIKNQGIKITEIYIDATYKTARGCYELYEIRERVMILDNELRQEITVLGDFQSLMNELLKLISERNNLPLCLVLCVLDDRTEALDTDGAINRAAELNS</sequence>
<reference evidence="1" key="1">
    <citation type="submission" date="2021-06" db="EMBL/GenBank/DDBJ databases">
        <authorList>
            <person name="Kallberg Y."/>
            <person name="Tangrot J."/>
            <person name="Rosling A."/>
        </authorList>
    </citation>
    <scope>NUCLEOTIDE SEQUENCE</scope>
    <source>
        <strain evidence="1">MT106</strain>
    </source>
</reference>
<proteinExistence type="predicted"/>
<name>A0A9N9DTU0_9GLOM</name>
<evidence type="ECO:0000313" key="2">
    <source>
        <dbReference type="Proteomes" id="UP000789831"/>
    </source>
</evidence>
<keyword evidence="2" id="KW-1185">Reference proteome</keyword>
<protein>
    <submittedName>
        <fullName evidence="1">9660_t:CDS:1</fullName>
    </submittedName>
</protein>
<evidence type="ECO:0000313" key="1">
    <source>
        <dbReference type="EMBL" id="CAG8652297.1"/>
    </source>
</evidence>
<dbReference type="OrthoDB" id="2374784at2759"/>
<dbReference type="Proteomes" id="UP000789831">
    <property type="component" value="Unassembled WGS sequence"/>
</dbReference>
<dbReference type="AlphaFoldDB" id="A0A9N9DTU0"/>
<organism evidence="1 2">
    <name type="scientific">Ambispora gerdemannii</name>
    <dbReference type="NCBI Taxonomy" id="144530"/>
    <lineage>
        <taxon>Eukaryota</taxon>
        <taxon>Fungi</taxon>
        <taxon>Fungi incertae sedis</taxon>
        <taxon>Mucoromycota</taxon>
        <taxon>Glomeromycotina</taxon>
        <taxon>Glomeromycetes</taxon>
        <taxon>Archaeosporales</taxon>
        <taxon>Ambisporaceae</taxon>
        <taxon>Ambispora</taxon>
    </lineage>
</organism>
<accession>A0A9N9DTU0</accession>
<dbReference type="EMBL" id="CAJVPL010004876">
    <property type="protein sequence ID" value="CAG8652297.1"/>
    <property type="molecule type" value="Genomic_DNA"/>
</dbReference>
<comment type="caution">
    <text evidence="1">The sequence shown here is derived from an EMBL/GenBank/DDBJ whole genome shotgun (WGS) entry which is preliminary data.</text>
</comment>